<keyword evidence="5" id="KW-1185">Reference proteome</keyword>
<feature type="domain" description="Bacterial repeat" evidence="3">
    <location>
        <begin position="216"/>
        <end position="272"/>
    </location>
</feature>
<proteinExistence type="predicted"/>
<evidence type="ECO:0000259" key="3">
    <source>
        <dbReference type="Pfam" id="PF18998"/>
    </source>
</evidence>
<feature type="domain" description="Lcl C-terminal" evidence="2">
    <location>
        <begin position="45"/>
        <end position="187"/>
    </location>
</feature>
<reference evidence="5" key="1">
    <citation type="journal article" date="2018" name="Front. Microbiol.">
        <title>Genome-Based Analysis Reveals the Taxonomy and Diversity of the Family Idiomarinaceae.</title>
        <authorList>
            <person name="Liu Y."/>
            <person name="Lai Q."/>
            <person name="Shao Z."/>
        </authorList>
    </citation>
    <scope>NUCLEOTIDE SEQUENCE [LARGE SCALE GENOMIC DNA]</scope>
    <source>
        <strain evidence="5">SN-14</strain>
    </source>
</reference>
<feature type="domain" description="Bacterial repeat" evidence="3">
    <location>
        <begin position="1182"/>
        <end position="1232"/>
    </location>
</feature>
<dbReference type="InterPro" id="IPR011460">
    <property type="entry name" value="Lcl_C"/>
</dbReference>
<evidence type="ECO:0000313" key="5">
    <source>
        <dbReference type="Proteomes" id="UP000286680"/>
    </source>
</evidence>
<feature type="domain" description="Bacterial repeat" evidence="3">
    <location>
        <begin position="1238"/>
        <end position="1306"/>
    </location>
</feature>
<feature type="domain" description="Bacterial repeat" evidence="3">
    <location>
        <begin position="691"/>
        <end position="734"/>
    </location>
</feature>
<gene>
    <name evidence="4" type="ORF">CWE23_03865</name>
</gene>
<sequence>MDRIYASLRRMFLAGAGLLLCSFSLTSHAATPESTDARFRDNGDGTVTDLTTKLTWQRCASNYRWNGDSCELSGERTDFNETLQLADASSVAGYDDWRLPTRAELRGLVYCSSGSPAFYLADTDAEQCEGVFTEPTIERTYFQFDVNTTYWANQYDEVAGTAATVSFSSGETVMRRATANYATRLVRQGPVTANLLRISVDGTGAGAIEVGDLSCTGECHANLSDGEHVTLTAKPAPGTVFDGWGGSCSGSAPTCEVRADERVNVTAQFSLNMAESRFKLHSDGTAYDPQAGLVWYRCVYGQEWVHGECVDYGQAGTYTEIQAELNTLVLAQQSDWRLPSQTELGSRIYCQMNEKLGVAHTQACEGRTLSLYRDSVVTPQYWNFDVWTTTAGELDHSRLVFDGSGDWQTVDSTAEAFAVLVKDVPQNHAYLRFRFNGSGSGAIEFDSQAVCEDDCHRFAAKGSTLVLTAQADADSEFVGWSGACSGIGECRLTAKDGQQVQAIFMKQSTSRYVNNLDGTVTDREHQLTWKICPAGAVVRSSGQGHRCVHQAGASDITNVLATIDDYSYAGHSDWRVASIDELNSIVMCSPGVWKQEGQERCEYGGTDLKIHPELLQYASASGGLGHVASRDLHEQATESNPVYWGIDFASGEQVVTNSWSHSVLLVRDAPSAPVTIGVQFSPSYAGMVTLQQGQVTASCDTDCTHGVTDQAKLTLMATGLPGYEFVGWQGDCGGDAALCEVSPEQLQSGDTFNVQPQFKVLLGTERYRWVNEQSIEDKATGLIWQRCAVGSTWREGACRDTAESLYAQSAAEYADAVEFDGADNWRLPTVSEMRTLLMCRDARSPRWPNQKGECETTFEALQQLDLSTFGWLPGSGHRYLVTLDDGSGYRRFNMFKGDLTAADLPGFVRLVREAQAAERNEQRLAVTIDGASDSGTVSVLPQQLECVESCELSFEANTYIVLNATAAAGYQFDGWSGACSGNGATCLVRMSEARRVVASFVPQVSNARYVLHNDGTATDRWSGLTWQRCAYGQTWADGRCEGAAETVTVSEAQALQQDGWQLPSQAQLATLVYCASGQPSYWTQAQQQCRADTDSPTIKDGVLFGMDDSFKARPWSSTLNDTGNVAATIDFIHGVEYQQSSSRATVWLVRGETLPLTVQTQGDGGVGVWVEPVNANCGVLCEYSLAKNTTVTLTVNAADNTTFSHWSGACSGSALTCQVAMTEAKSVTAHYDWKVLSVGAQDTDNGRVEVAQNSVRYGDDVSFSATPDYGYRIGNIQACGAIERNGNSFNVANVTQDCVITVTFEPVLYQVTIQASEGVSISPGSAQVVMGQTQAFRLTVNEGYELTSVSGCGGVLDGLVYTTAAVEEDCQVVAEAQQKRYQVVFELGEPGTLVSGSLEQTVVHGGAAAAPEFSVARGWEFTGWSVTFDKVTEDLNVTAQYRQIPIVYYVSLSYRGEGTLTPEGTQEVGAGDSLSISAVPAEGWKTASYVDSTCGSGAWDGGDYVIDSVTADCSIEFRFVRPSQGSGALLLIMAVEAQKLNDSERNK</sequence>
<evidence type="ECO:0000256" key="1">
    <source>
        <dbReference type="SAM" id="SignalP"/>
    </source>
</evidence>
<dbReference type="PANTHER" id="PTHR35812:SF1">
    <property type="entry name" value="LIPOPROTEIN"/>
    <property type="match status" value="1"/>
</dbReference>
<keyword evidence="1" id="KW-0732">Signal</keyword>
<name>A0AA94JDU9_9GAMM</name>
<feature type="signal peptide" evidence="1">
    <location>
        <begin position="1"/>
        <end position="29"/>
    </location>
</feature>
<accession>A0AA94JDU9</accession>
<dbReference type="Pfam" id="PF07603">
    <property type="entry name" value="Lcl_C"/>
    <property type="match status" value="4"/>
</dbReference>
<dbReference type="InterPro" id="IPR044060">
    <property type="entry name" value="Bacterial_rp_domain"/>
</dbReference>
<dbReference type="Pfam" id="PF18998">
    <property type="entry name" value="Flg_new_2"/>
    <property type="match status" value="6"/>
</dbReference>
<protein>
    <recommendedName>
        <fullName evidence="6">Repeat protein (TIGR02543 family)</fullName>
    </recommendedName>
</protein>
<dbReference type="RefSeq" id="WP_126819547.1">
    <property type="nucleotide sequence ID" value="NZ_PIPS01000001.1"/>
</dbReference>
<feature type="domain" description="Bacterial repeat" evidence="3">
    <location>
        <begin position="459"/>
        <end position="493"/>
    </location>
</feature>
<dbReference type="Proteomes" id="UP000286680">
    <property type="component" value="Unassembled WGS sequence"/>
</dbReference>
<feature type="domain" description="Bacterial repeat" evidence="3">
    <location>
        <begin position="953"/>
        <end position="1001"/>
    </location>
</feature>
<dbReference type="PANTHER" id="PTHR35812">
    <property type="entry name" value="LIPOPROTEIN"/>
    <property type="match status" value="1"/>
</dbReference>
<organism evidence="4 5">
    <name type="scientific">Idiomarina aquatica</name>
    <dbReference type="NCBI Taxonomy" id="1327752"/>
    <lineage>
        <taxon>Bacteria</taxon>
        <taxon>Pseudomonadati</taxon>
        <taxon>Pseudomonadota</taxon>
        <taxon>Gammaproteobacteria</taxon>
        <taxon>Alteromonadales</taxon>
        <taxon>Idiomarinaceae</taxon>
        <taxon>Idiomarina</taxon>
    </lineage>
</organism>
<evidence type="ECO:0000259" key="2">
    <source>
        <dbReference type="Pfam" id="PF07603"/>
    </source>
</evidence>
<feature type="domain" description="Lcl C-terminal" evidence="2">
    <location>
        <begin position="1015"/>
        <end position="1150"/>
    </location>
</feature>
<feature type="chain" id="PRO_5041661184" description="Repeat protein (TIGR02543 family)" evidence="1">
    <location>
        <begin position="30"/>
        <end position="1547"/>
    </location>
</feature>
<evidence type="ECO:0000313" key="4">
    <source>
        <dbReference type="EMBL" id="RUO45167.1"/>
    </source>
</evidence>
<feature type="domain" description="Lcl C-terminal" evidence="2">
    <location>
        <begin position="518"/>
        <end position="667"/>
    </location>
</feature>
<comment type="caution">
    <text evidence="4">The sequence shown here is derived from an EMBL/GenBank/DDBJ whole genome shotgun (WGS) entry which is preliminary data.</text>
</comment>
<dbReference type="EMBL" id="PIPS01000001">
    <property type="protein sequence ID" value="RUO45167.1"/>
    <property type="molecule type" value="Genomic_DNA"/>
</dbReference>
<evidence type="ECO:0008006" key="6">
    <source>
        <dbReference type="Google" id="ProtNLM"/>
    </source>
</evidence>
<feature type="domain" description="Lcl C-terminal" evidence="2">
    <location>
        <begin position="775"/>
        <end position="843"/>
    </location>
</feature>